<keyword evidence="2" id="KW-1185">Reference proteome</keyword>
<sequence length="459" mass="48266">MTTKITSLTDLLTALAHHQPQTLQLQTSILCPYAITLPPGYTLCGTDKDKCMLSFNNSDGIGITANNTIRDLTIMTTPSCRAIFSHTGHPDMGTITLHNLCITGQVSVMIRQGTHRLVLHAGDIDIVSCDARRYSEQPQKYGVNVYQGAFTVYNFNGDTASHIEARLTDITIGRKNAPVIGSGIFISGFGDNGGWVTLQKLTTGAIYSNGMLPYGTADMITAAVFIVFGVKAKTVVHHGEIVTYGVNDMVLDTWGAVDTWTAQEQLISHGPSGIGFVNFGTVDTFTAKKEIITHGPGARGFNQYDGTVKNIHLKSITTHGDGSIGIQISKPIGSIHIAENITTHGGIGNTLVKGVLMPLPAIAFSIKPGGAVESFAVQGDITTYGANVDAYTIDGGKLEHIQVAGLISAQGPNAHAIVVSAGGSTPLTNVTAGAKSGQVLVNNGGTITDKSGFTEEIVS</sequence>
<dbReference type="EMBL" id="VIWO01000001">
    <property type="protein sequence ID" value="TWF45274.1"/>
    <property type="molecule type" value="Genomic_DNA"/>
</dbReference>
<evidence type="ECO:0000313" key="1">
    <source>
        <dbReference type="EMBL" id="TWF45274.1"/>
    </source>
</evidence>
<dbReference type="RefSeq" id="WP_186452316.1">
    <property type="nucleotide sequence ID" value="NZ_VIWO01000001.1"/>
</dbReference>
<evidence type="ECO:0000313" key="2">
    <source>
        <dbReference type="Proteomes" id="UP000320811"/>
    </source>
</evidence>
<proteinExistence type="predicted"/>
<comment type="caution">
    <text evidence="1">The sequence shown here is derived from an EMBL/GenBank/DDBJ whole genome shotgun (WGS) entry which is preliminary data.</text>
</comment>
<dbReference type="Proteomes" id="UP000320811">
    <property type="component" value="Unassembled WGS sequence"/>
</dbReference>
<protein>
    <submittedName>
        <fullName evidence="1">Uncharacterized protein</fullName>
    </submittedName>
</protein>
<name>A0A561Q4I3_9BACT</name>
<gene>
    <name evidence="1" type="ORF">FHW36_1011202</name>
</gene>
<organism evidence="1 2">
    <name type="scientific">Chitinophaga polysaccharea</name>
    <dbReference type="NCBI Taxonomy" id="1293035"/>
    <lineage>
        <taxon>Bacteria</taxon>
        <taxon>Pseudomonadati</taxon>
        <taxon>Bacteroidota</taxon>
        <taxon>Chitinophagia</taxon>
        <taxon>Chitinophagales</taxon>
        <taxon>Chitinophagaceae</taxon>
        <taxon>Chitinophaga</taxon>
    </lineage>
</organism>
<dbReference type="AlphaFoldDB" id="A0A561Q4I3"/>
<reference evidence="1 2" key="1">
    <citation type="submission" date="2019-06" db="EMBL/GenBank/DDBJ databases">
        <title>Sorghum-associated microbial communities from plants grown in Nebraska, USA.</title>
        <authorList>
            <person name="Schachtman D."/>
        </authorList>
    </citation>
    <scope>NUCLEOTIDE SEQUENCE [LARGE SCALE GENOMIC DNA]</scope>
    <source>
        <strain evidence="1 2">1209</strain>
    </source>
</reference>
<accession>A0A561Q4I3</accession>